<feature type="compositionally biased region" description="Basic and acidic residues" evidence="2">
    <location>
        <begin position="118"/>
        <end position="139"/>
    </location>
</feature>
<gene>
    <name evidence="3" type="ORF">SAMN06265174_103184</name>
</gene>
<dbReference type="Gene3D" id="3.40.50.1000">
    <property type="entry name" value="HAD superfamily/HAD-like"/>
    <property type="match status" value="1"/>
</dbReference>
<dbReference type="GO" id="GO:0016787">
    <property type="term" value="F:hydrolase activity"/>
    <property type="evidence" value="ECO:0007669"/>
    <property type="project" value="UniProtKB-KW"/>
</dbReference>
<evidence type="ECO:0000313" key="4">
    <source>
        <dbReference type="Proteomes" id="UP000315460"/>
    </source>
</evidence>
<dbReference type="CDD" id="cd02612">
    <property type="entry name" value="HAD_PGPPase"/>
    <property type="match status" value="1"/>
</dbReference>
<accession>A0ABY1N0F0</accession>
<reference evidence="3 4" key="1">
    <citation type="submission" date="2017-05" db="EMBL/GenBank/DDBJ databases">
        <authorList>
            <person name="Varghese N."/>
            <person name="Submissions S."/>
        </authorList>
    </citation>
    <scope>NUCLEOTIDE SEQUENCE [LARGE SCALE GENOMIC DNA]</scope>
    <source>
        <strain evidence="3 4">DSM 45139</strain>
    </source>
</reference>
<dbReference type="Pfam" id="PF12710">
    <property type="entry name" value="HAD"/>
    <property type="match status" value="1"/>
</dbReference>
<dbReference type="RefSeq" id="WP_394344327.1">
    <property type="nucleotide sequence ID" value="NZ_BAAAQH010000012.1"/>
</dbReference>
<dbReference type="NCBIfam" id="TIGR01488">
    <property type="entry name" value="HAD-SF-IB"/>
    <property type="match status" value="1"/>
</dbReference>
<dbReference type="PANTHER" id="PTHR43344:SF15">
    <property type="entry name" value="PHOSPHOSERINE PHOSPHATASE SERB1"/>
    <property type="match status" value="1"/>
</dbReference>
<dbReference type="InterPro" id="IPR050582">
    <property type="entry name" value="HAD-like_SerB"/>
</dbReference>
<feature type="region of interest" description="Disordered" evidence="2">
    <location>
        <begin position="68"/>
        <end position="144"/>
    </location>
</feature>
<evidence type="ECO:0000256" key="1">
    <source>
        <dbReference type="ARBA" id="ARBA00009184"/>
    </source>
</evidence>
<feature type="region of interest" description="Disordered" evidence="2">
    <location>
        <begin position="1"/>
        <end position="54"/>
    </location>
</feature>
<name>A0ABY1N0F0_9ACTN</name>
<organism evidence="3 4">
    <name type="scientific">Dietzia kunjamensis subsp. schimae</name>
    <dbReference type="NCBI Taxonomy" id="498198"/>
    <lineage>
        <taxon>Bacteria</taxon>
        <taxon>Bacillati</taxon>
        <taxon>Actinomycetota</taxon>
        <taxon>Actinomycetes</taxon>
        <taxon>Mycobacteriales</taxon>
        <taxon>Dietziaceae</taxon>
        <taxon>Dietzia</taxon>
    </lineage>
</organism>
<feature type="compositionally biased region" description="Acidic residues" evidence="2">
    <location>
        <begin position="9"/>
        <end position="18"/>
    </location>
</feature>
<protein>
    <submittedName>
        <fullName evidence="3">HAD-superfamily subfamily IB hydrolase, TIGR01490</fullName>
    </submittedName>
</protein>
<keyword evidence="4" id="KW-1185">Reference proteome</keyword>
<dbReference type="PANTHER" id="PTHR43344">
    <property type="entry name" value="PHOSPHOSERINE PHOSPHATASE"/>
    <property type="match status" value="1"/>
</dbReference>
<comment type="caution">
    <text evidence="3">The sequence shown here is derived from an EMBL/GenBank/DDBJ whole genome shotgun (WGS) entry which is preliminary data.</text>
</comment>
<proteinExistence type="inferred from homology"/>
<dbReference type="InterPro" id="IPR006385">
    <property type="entry name" value="HAD_hydro_SerB1"/>
</dbReference>
<dbReference type="NCBIfam" id="TIGR01490">
    <property type="entry name" value="HAD-SF-IB-hyp1"/>
    <property type="match status" value="1"/>
</dbReference>
<dbReference type="EMBL" id="FXTG01000003">
    <property type="protein sequence ID" value="SMO66137.1"/>
    <property type="molecule type" value="Genomic_DNA"/>
</dbReference>
<sequence length="414" mass="43907">MNDSRSVNDDADDNDDDNAPTPGGEASEDAAEPVESHRSRSGPRLPGRADLGSALGRLLWRRRDARIQRRAGEASAQHAVKLEPGAEPGPPLADYDPAEGEGEGSGAGAGAGTAVADRPADAVAERAATDRAAADRAAAETDESLEPFVPDPRVAAFFDVDNTLIQGASIILLARGLAKHRFFTARDVAGLAWSQAKFRISGEENAEDVAAGRDKALSFVKGRTVAELTELSEEVVDTSMLDRVWPGTRSLVQMHLDAGQQVWLVTATPVMLARVIAARLGLTGALGTVAEEEYGVYTGRLVGDILHGPGKAHAIAKLAEAEGFDLAKCYAYSDSFNDMPMLTMVGNPVAINPDSKLRKYASENGWNIKDFRTVRKAAKKAMPGVLAVGGLAGARAAARSYYGSRAMDRARRIF</sequence>
<dbReference type="InterPro" id="IPR036412">
    <property type="entry name" value="HAD-like_sf"/>
</dbReference>
<keyword evidence="3" id="KW-0378">Hydrolase</keyword>
<dbReference type="InterPro" id="IPR023214">
    <property type="entry name" value="HAD_sf"/>
</dbReference>
<evidence type="ECO:0000256" key="2">
    <source>
        <dbReference type="SAM" id="MobiDB-lite"/>
    </source>
</evidence>
<dbReference type="Gene3D" id="1.20.1440.100">
    <property type="entry name" value="SG protein - dephosphorylation function"/>
    <property type="match status" value="1"/>
</dbReference>
<dbReference type="SUPFAM" id="SSF56784">
    <property type="entry name" value="HAD-like"/>
    <property type="match status" value="1"/>
</dbReference>
<dbReference type="Proteomes" id="UP000315460">
    <property type="component" value="Unassembled WGS sequence"/>
</dbReference>
<evidence type="ECO:0000313" key="3">
    <source>
        <dbReference type="EMBL" id="SMO66137.1"/>
    </source>
</evidence>
<comment type="similarity">
    <text evidence="1">Belongs to the HAD-like hydrolase superfamily. SerB family.</text>
</comment>